<dbReference type="EMBL" id="LN714500">
    <property type="protein sequence ID" value="CEL76933.1"/>
    <property type="molecule type" value="Genomic_DNA"/>
</dbReference>
<dbReference type="PANTHER" id="PTHR24171:SF10">
    <property type="entry name" value="ANKYRIN REPEAT DOMAIN-CONTAINING PROTEIN 29-LIKE"/>
    <property type="match status" value="1"/>
</dbReference>
<dbReference type="PANTHER" id="PTHR24171">
    <property type="entry name" value="ANKYRIN REPEAT DOMAIN-CONTAINING PROTEIN 39-RELATED"/>
    <property type="match status" value="1"/>
</dbReference>
<dbReference type="Gene3D" id="1.25.40.20">
    <property type="entry name" value="Ankyrin repeat-containing domain"/>
    <property type="match status" value="2"/>
</dbReference>
<feature type="repeat" description="ANK" evidence="3">
    <location>
        <begin position="168"/>
        <end position="200"/>
    </location>
</feature>
<dbReference type="Pfam" id="PF12796">
    <property type="entry name" value="Ank_2"/>
    <property type="match status" value="2"/>
</dbReference>
<evidence type="ECO:0000313" key="5">
    <source>
        <dbReference type="EMBL" id="CEL76933.1"/>
    </source>
</evidence>
<gene>
    <name evidence="5" type="ORF">BN1205_060730</name>
</gene>
<dbReference type="PROSITE" id="PS50088">
    <property type="entry name" value="ANK_REPEAT"/>
    <property type="match status" value="2"/>
</dbReference>
<evidence type="ECO:0000256" key="3">
    <source>
        <dbReference type="PROSITE-ProRule" id="PRU00023"/>
    </source>
</evidence>
<keyword evidence="1" id="KW-0677">Repeat</keyword>
<dbReference type="SMART" id="SM00248">
    <property type="entry name" value="ANK"/>
    <property type="match status" value="4"/>
</dbReference>
<evidence type="ECO:0000256" key="4">
    <source>
        <dbReference type="SAM" id="MobiDB-lite"/>
    </source>
</evidence>
<proteinExistence type="predicted"/>
<dbReference type="SUPFAM" id="SSF48403">
    <property type="entry name" value="Ankyrin repeat"/>
    <property type="match status" value="1"/>
</dbReference>
<organism evidence="5">
    <name type="scientific">Toxoplasma gondii (strain ATCC 50861 / VEG)</name>
    <dbReference type="NCBI Taxonomy" id="432359"/>
    <lineage>
        <taxon>Eukaryota</taxon>
        <taxon>Sar</taxon>
        <taxon>Alveolata</taxon>
        <taxon>Apicomplexa</taxon>
        <taxon>Conoidasida</taxon>
        <taxon>Coccidia</taxon>
        <taxon>Eucoccidiorida</taxon>
        <taxon>Eimeriorina</taxon>
        <taxon>Sarcocystidae</taxon>
        <taxon>Toxoplasma</taxon>
    </lineage>
</organism>
<accession>A0A0F7V6S4</accession>
<dbReference type="PROSITE" id="PS50297">
    <property type="entry name" value="ANK_REP_REGION"/>
    <property type="match status" value="2"/>
</dbReference>
<evidence type="ECO:0000256" key="2">
    <source>
        <dbReference type="ARBA" id="ARBA00023043"/>
    </source>
</evidence>
<dbReference type="InterPro" id="IPR036770">
    <property type="entry name" value="Ankyrin_rpt-contain_sf"/>
</dbReference>
<sequence length="510" mass="56741">MEEFIKPIEPSSSSEELLSKEDRQALRNERLLEACSLNDTEVAIRLIDDGADCCYEDDKQWTPLQWAATNGNLELVRKLLAEGAADMYLSPIHGPAVAEELHKPVECIRRHQEGIFQTIESTRVNRPFVFTSRRDTPLCKHWAAFKGHLRIVWLLIKAGLSPHVKDILGNTVLHQAAAGGDVATVKTILSLGVDVKEKNGRGRTAVALASTEGSKMILEAAAEATQCPATGEFFSYKVMPHMCGFTEGFFAPKAVKMFWMFDSADDEEKEKPVTWCQEAVRLNQEAEARISRALCSGSLEEINTALLTTADHPVCPKLRRRILQHKSKMEGEIALRQAMDFPDPLGEDDFFEAINRLSAELQAATDKECDEKVLTAARIKLKKVETGLKITRLVRKPSYDNFVPSFSFVDALGDAIQAGEECGANTALLTRAVETRQRAINYLKLQSRIEAVESVCAIPALFDMKGDAKAQLPDWAKEFQSFQQVVLQFREEIAAARESRVSSTLISIAE</sequence>
<feature type="repeat" description="ANK" evidence="3">
    <location>
        <begin position="59"/>
        <end position="84"/>
    </location>
</feature>
<name>A0A0F7V6S4_TOXGV</name>
<dbReference type="AlphaFoldDB" id="A0A0F7V6S4"/>
<dbReference type="InterPro" id="IPR002110">
    <property type="entry name" value="Ankyrin_rpt"/>
</dbReference>
<evidence type="ECO:0000256" key="1">
    <source>
        <dbReference type="ARBA" id="ARBA00022737"/>
    </source>
</evidence>
<protein>
    <submittedName>
        <fullName evidence="5">Ankyrin repeat-containing protein</fullName>
    </submittedName>
</protein>
<feature type="region of interest" description="Disordered" evidence="4">
    <location>
        <begin position="1"/>
        <end position="20"/>
    </location>
</feature>
<feature type="compositionally biased region" description="Low complexity" evidence="4">
    <location>
        <begin position="7"/>
        <end position="16"/>
    </location>
</feature>
<reference evidence="5" key="1">
    <citation type="journal article" date="2015" name="PLoS ONE">
        <title>Comprehensive Evaluation of Toxoplasma gondii VEG and Neospora caninum LIV Genomes with Tachyzoite Stage Transcriptome and Proteome Defines Novel Transcript Features.</title>
        <authorList>
            <person name="Ramaprasad A."/>
            <person name="Mourier T."/>
            <person name="Naeem R."/>
            <person name="Malas T.B."/>
            <person name="Moussa E."/>
            <person name="Panigrahi A."/>
            <person name="Vermont S.J."/>
            <person name="Otto T.D."/>
            <person name="Wastling J."/>
            <person name="Pain A."/>
        </authorList>
    </citation>
    <scope>NUCLEOTIDE SEQUENCE</scope>
    <source>
        <strain evidence="5">VEG</strain>
    </source>
</reference>
<keyword evidence="2 3" id="KW-0040">ANK repeat</keyword>